<feature type="region of interest" description="Disordered" evidence="1">
    <location>
        <begin position="41"/>
        <end position="97"/>
    </location>
</feature>
<gene>
    <name evidence="2" type="ORF">VFPPC_16831</name>
</gene>
<keyword evidence="3" id="KW-1185">Reference proteome</keyword>
<evidence type="ECO:0000313" key="2">
    <source>
        <dbReference type="EMBL" id="OAQ60045.1"/>
    </source>
</evidence>
<comment type="caution">
    <text evidence="2">The sequence shown here is derived from an EMBL/GenBank/DDBJ whole genome shotgun (WGS) entry which is preliminary data.</text>
</comment>
<proteinExistence type="predicted"/>
<dbReference type="KEGG" id="pchm:VFPPC_16831"/>
<evidence type="ECO:0000313" key="3">
    <source>
        <dbReference type="Proteomes" id="UP000078397"/>
    </source>
</evidence>
<accession>A0A179F3P8</accession>
<organism evidence="2 3">
    <name type="scientific">Pochonia chlamydosporia 170</name>
    <dbReference type="NCBI Taxonomy" id="1380566"/>
    <lineage>
        <taxon>Eukaryota</taxon>
        <taxon>Fungi</taxon>
        <taxon>Dikarya</taxon>
        <taxon>Ascomycota</taxon>
        <taxon>Pezizomycotina</taxon>
        <taxon>Sordariomycetes</taxon>
        <taxon>Hypocreomycetidae</taxon>
        <taxon>Hypocreales</taxon>
        <taxon>Clavicipitaceae</taxon>
        <taxon>Pochonia</taxon>
    </lineage>
</organism>
<name>A0A179F3P8_METCM</name>
<protein>
    <submittedName>
        <fullName evidence="2">Uncharacterized protein</fullName>
    </submittedName>
</protein>
<dbReference type="EMBL" id="LSBJ02000004">
    <property type="protein sequence ID" value="OAQ60045.1"/>
    <property type="molecule type" value="Genomic_DNA"/>
</dbReference>
<dbReference type="AlphaFoldDB" id="A0A179F3P8"/>
<dbReference type="RefSeq" id="XP_018138006.1">
    <property type="nucleotide sequence ID" value="XM_018294584.1"/>
</dbReference>
<sequence>MLSANTVSIRVVHCNHHTRLSMPSDVLQLVNQSCGQVPGLHRFDQPTFQRPQPTRPLKVKKTGTSTVYGSIASPLFSNRDPGDSCKDPSSPDFHSSP</sequence>
<reference evidence="2 3" key="1">
    <citation type="journal article" date="2016" name="PLoS Pathog.">
        <title>Biosynthesis of antibiotic leucinostatins in bio-control fungus Purpureocillium lilacinum and their inhibition on phytophthora revealed by genome mining.</title>
        <authorList>
            <person name="Wang G."/>
            <person name="Liu Z."/>
            <person name="Lin R."/>
            <person name="Li E."/>
            <person name="Mao Z."/>
            <person name="Ling J."/>
            <person name="Yang Y."/>
            <person name="Yin W.B."/>
            <person name="Xie B."/>
        </authorList>
    </citation>
    <scope>NUCLEOTIDE SEQUENCE [LARGE SCALE GENOMIC DNA]</scope>
    <source>
        <strain evidence="2">170</strain>
    </source>
</reference>
<evidence type="ECO:0000256" key="1">
    <source>
        <dbReference type="SAM" id="MobiDB-lite"/>
    </source>
</evidence>
<dbReference type="GeneID" id="28858578"/>
<feature type="compositionally biased region" description="Low complexity" evidence="1">
    <location>
        <begin position="45"/>
        <end position="56"/>
    </location>
</feature>
<dbReference type="Proteomes" id="UP000078397">
    <property type="component" value="Unassembled WGS sequence"/>
</dbReference>